<organism evidence="8 9">
    <name type="scientific">Pseudochelatococcus lubricantis</name>
    <dbReference type="NCBI Taxonomy" id="1538102"/>
    <lineage>
        <taxon>Bacteria</taxon>
        <taxon>Pseudomonadati</taxon>
        <taxon>Pseudomonadota</taxon>
        <taxon>Alphaproteobacteria</taxon>
        <taxon>Hyphomicrobiales</taxon>
        <taxon>Chelatococcaceae</taxon>
        <taxon>Pseudochelatococcus</taxon>
    </lineage>
</organism>
<dbReference type="PANTHER" id="PTHR11455:SF9">
    <property type="entry name" value="CRYPTOCHROME CIRCADIAN CLOCK 5 ISOFORM X1"/>
    <property type="match status" value="1"/>
</dbReference>
<dbReference type="Gene3D" id="1.25.40.80">
    <property type="match status" value="1"/>
</dbReference>
<name>A0ABX0V428_9HYPH</name>
<evidence type="ECO:0000313" key="8">
    <source>
        <dbReference type="EMBL" id="NIJ59135.1"/>
    </source>
</evidence>
<dbReference type="PROSITE" id="PS00394">
    <property type="entry name" value="DNA_PHOTOLYASES_1_1"/>
    <property type="match status" value="1"/>
</dbReference>
<dbReference type="InterPro" id="IPR036155">
    <property type="entry name" value="Crypto/Photolyase_N_sf"/>
</dbReference>
<dbReference type="Pfam" id="PF00875">
    <property type="entry name" value="DNA_photolyase"/>
    <property type="match status" value="1"/>
</dbReference>
<accession>A0ABX0V428</accession>
<dbReference type="PROSITE" id="PS51645">
    <property type="entry name" value="PHR_CRY_ALPHA_BETA"/>
    <property type="match status" value="1"/>
</dbReference>
<dbReference type="Gene3D" id="1.10.579.10">
    <property type="entry name" value="DNA Cyclobutane Dipyrimidine Photolyase, subunit A, domain 3"/>
    <property type="match status" value="1"/>
</dbReference>
<dbReference type="GO" id="GO:0003904">
    <property type="term" value="F:deoxyribodipyrimidine photo-lyase activity"/>
    <property type="evidence" value="ECO:0007669"/>
    <property type="project" value="UniProtKB-EC"/>
</dbReference>
<keyword evidence="9" id="KW-1185">Reference proteome</keyword>
<dbReference type="InterPro" id="IPR036134">
    <property type="entry name" value="Crypto/Photolyase_FAD-like_sf"/>
</dbReference>
<dbReference type="EMBL" id="JAASQI010000007">
    <property type="protein sequence ID" value="NIJ59135.1"/>
    <property type="molecule type" value="Genomic_DNA"/>
</dbReference>
<comment type="cofactor">
    <cofactor evidence="2">
        <name>FAD</name>
        <dbReference type="ChEBI" id="CHEBI:57692"/>
    </cofactor>
</comment>
<proteinExistence type="inferred from homology"/>
<feature type="domain" description="Photolyase/cryptochrome alpha/beta" evidence="7">
    <location>
        <begin position="69"/>
        <end position="198"/>
    </location>
</feature>
<comment type="similarity">
    <text evidence="6">Belongs to the DNA photolyase family.</text>
</comment>
<evidence type="ECO:0000256" key="6">
    <source>
        <dbReference type="RuleBase" id="RU004182"/>
    </source>
</evidence>
<dbReference type="InterPro" id="IPR005101">
    <property type="entry name" value="Cryptochr/Photolyase_FAD-bd"/>
</dbReference>
<dbReference type="InterPro" id="IPR002081">
    <property type="entry name" value="Cryptochrome/DNA_photolyase_1"/>
</dbReference>
<gene>
    <name evidence="8" type="ORF">FHS82_002990</name>
</gene>
<dbReference type="Pfam" id="PF03441">
    <property type="entry name" value="FAD_binding_7"/>
    <property type="match status" value="1"/>
</dbReference>
<comment type="caution">
    <text evidence="8">The sequence shown here is derived from an EMBL/GenBank/DDBJ whole genome shotgun (WGS) entry which is preliminary data.</text>
</comment>
<dbReference type="PROSITE" id="PS00691">
    <property type="entry name" value="DNA_PHOTOLYASES_1_2"/>
    <property type="match status" value="1"/>
</dbReference>
<protein>
    <submittedName>
        <fullName evidence="8">Deoxyribodipyrimidine photo-lyase</fullName>
        <ecNumber evidence="8">4.1.99.3</ecNumber>
    </submittedName>
</protein>
<keyword evidence="4 6" id="KW-0274">FAD</keyword>
<dbReference type="InterPro" id="IPR018394">
    <property type="entry name" value="DNA_photolyase_1_CS_C"/>
</dbReference>
<dbReference type="Gene3D" id="3.40.50.620">
    <property type="entry name" value="HUPs"/>
    <property type="match status" value="1"/>
</dbReference>
<evidence type="ECO:0000256" key="5">
    <source>
        <dbReference type="ARBA" id="ARBA00022991"/>
    </source>
</evidence>
<evidence type="ECO:0000256" key="1">
    <source>
        <dbReference type="ARBA" id="ARBA00001932"/>
    </source>
</evidence>
<dbReference type="InterPro" id="IPR014729">
    <property type="entry name" value="Rossmann-like_a/b/a_fold"/>
</dbReference>
<dbReference type="InterPro" id="IPR006050">
    <property type="entry name" value="DNA_photolyase_N"/>
</dbReference>
<sequence length="545" mass="59595">MLIDNADHLQGGSLAGHLEPREIWGPAVNCVNRSCVSSVKGNDMAFDACRAEARQGGDELKSPASDAERPVLVLFRDDLRVADNAALAAASRSGKPVIAAFVLEGASSGARPLGGARRWWLHHSLAALNGTLATIGVRLVLRRGAMGEVVDSLVTESGTDTVFWNRRYDPGAIAADTTMKAGLRNRGVAAESFAGHLLHEPSRLVTSTGGYYKVYSPFWKAVAAGPEPRDPLDVPDGLEPFAGNLASDAPDAFGLLPTKPDWAGGLRQSWTPGEAGARVRLDDFVAGALQDYAEGRDYPAYQATSRLSPHLAHGEITPFQIFAALQGAGSDVSGAGAAKFRKEVGWREFCYHLLFHNPHLGTRNFQPSFNAFPWREDEEALRAWQRGLTGFPIVDAGMRELWETGYMHNRTRMIAASFLTKHLLVDWRAGERWFWDTLVDADAASNPGNWQWVAGCGADAAPYFRIFNPVLQGEKFDPEGRYVRRWLPELARLPARYIHKPWAAPPAVLAESGVRLGETYPRPIVDHRLARERALGAYETARSAP</sequence>
<dbReference type="Proteomes" id="UP001429580">
    <property type="component" value="Unassembled WGS sequence"/>
</dbReference>
<reference evidence="8 9" key="1">
    <citation type="submission" date="2020-03" db="EMBL/GenBank/DDBJ databases">
        <title>Genomic Encyclopedia of Type Strains, Phase IV (KMG-IV): sequencing the most valuable type-strain genomes for metagenomic binning, comparative biology and taxonomic classification.</title>
        <authorList>
            <person name="Goeker M."/>
        </authorList>
    </citation>
    <scope>NUCLEOTIDE SEQUENCE [LARGE SCALE GENOMIC DNA]</scope>
    <source>
        <strain evidence="8 9">DSM 103870</strain>
    </source>
</reference>
<keyword evidence="8" id="KW-0456">Lyase</keyword>
<evidence type="ECO:0000256" key="3">
    <source>
        <dbReference type="ARBA" id="ARBA00022630"/>
    </source>
</evidence>
<keyword evidence="5 6" id="KW-0157">Chromophore</keyword>
<evidence type="ECO:0000313" key="9">
    <source>
        <dbReference type="Proteomes" id="UP001429580"/>
    </source>
</evidence>
<evidence type="ECO:0000256" key="2">
    <source>
        <dbReference type="ARBA" id="ARBA00001974"/>
    </source>
</evidence>
<dbReference type="EC" id="4.1.99.3" evidence="8"/>
<evidence type="ECO:0000259" key="7">
    <source>
        <dbReference type="PROSITE" id="PS51645"/>
    </source>
</evidence>
<dbReference type="SUPFAM" id="SSF52425">
    <property type="entry name" value="Cryptochrome/photolyase, N-terminal domain"/>
    <property type="match status" value="1"/>
</dbReference>
<dbReference type="SUPFAM" id="SSF48173">
    <property type="entry name" value="Cryptochrome/photolyase FAD-binding domain"/>
    <property type="match status" value="1"/>
</dbReference>
<comment type="cofactor">
    <cofactor evidence="1">
        <name>(6R)-5,10-methylene-5,6,7,8-tetrahydrofolate</name>
        <dbReference type="ChEBI" id="CHEBI:15636"/>
    </cofactor>
</comment>
<keyword evidence="3 6" id="KW-0285">Flavoprotein</keyword>
<dbReference type="PANTHER" id="PTHR11455">
    <property type="entry name" value="CRYPTOCHROME"/>
    <property type="match status" value="1"/>
</dbReference>
<evidence type="ECO:0000256" key="4">
    <source>
        <dbReference type="ARBA" id="ARBA00022827"/>
    </source>
</evidence>
<dbReference type="PRINTS" id="PR00147">
    <property type="entry name" value="DNAPHOTLYASE"/>
</dbReference>